<dbReference type="RefSeq" id="WP_306734076.1">
    <property type="nucleotide sequence ID" value="NZ_JANHAX010000001.1"/>
</dbReference>
<name>A0AAE3W9Z0_9RHOB</name>
<reference evidence="1" key="2">
    <citation type="submission" date="2023-02" db="EMBL/GenBank/DDBJ databases">
        <title>'Rhodoalgimonas zhirmunskyi' gen. nov., isolated from a red alga.</title>
        <authorList>
            <person name="Nedashkovskaya O.I."/>
            <person name="Otstavnykh N.Y."/>
            <person name="Bystritskaya E.P."/>
            <person name="Balabanova L.A."/>
            <person name="Isaeva M.P."/>
        </authorList>
    </citation>
    <scope>NUCLEOTIDE SEQUENCE</scope>
    <source>
        <strain evidence="1">KCTC 52189</strain>
    </source>
</reference>
<dbReference type="AlphaFoldDB" id="A0AAE3W9Z0"/>
<protein>
    <submittedName>
        <fullName evidence="1">Uncharacterized protein</fullName>
    </submittedName>
</protein>
<keyword evidence="2" id="KW-1185">Reference proteome</keyword>
<evidence type="ECO:0000313" key="1">
    <source>
        <dbReference type="EMBL" id="MDQ2088814.1"/>
    </source>
</evidence>
<accession>A0AAE3W9Z0</accession>
<dbReference type="Proteomes" id="UP001226762">
    <property type="component" value="Unassembled WGS sequence"/>
</dbReference>
<sequence>MLRVDHGLDLGELGGPILVFGGPYSKLQAIRAMRFEAARCAIPLGNCLCTGDVVTYCADPAETVAKIRD</sequence>
<gene>
    <name evidence="1" type="ORF">NO357_02715</name>
</gene>
<comment type="caution">
    <text evidence="1">The sequence shown here is derived from an EMBL/GenBank/DDBJ whole genome shotgun (WGS) entry which is preliminary data.</text>
</comment>
<organism evidence="1 2">
    <name type="scientific">Marimonas arenosa</name>
    <dbReference type="NCBI Taxonomy" id="1795305"/>
    <lineage>
        <taxon>Bacteria</taxon>
        <taxon>Pseudomonadati</taxon>
        <taxon>Pseudomonadota</taxon>
        <taxon>Alphaproteobacteria</taxon>
        <taxon>Rhodobacterales</taxon>
        <taxon>Paracoccaceae</taxon>
        <taxon>Marimonas</taxon>
    </lineage>
</organism>
<evidence type="ECO:0000313" key="2">
    <source>
        <dbReference type="Proteomes" id="UP001226762"/>
    </source>
</evidence>
<dbReference type="EMBL" id="JANHAX010000001">
    <property type="protein sequence ID" value="MDQ2088814.1"/>
    <property type="molecule type" value="Genomic_DNA"/>
</dbReference>
<proteinExistence type="predicted"/>
<reference evidence="1" key="1">
    <citation type="submission" date="2022-07" db="EMBL/GenBank/DDBJ databases">
        <authorList>
            <person name="Otstavnykh N."/>
            <person name="Isaeva M."/>
            <person name="Bystritskaya E."/>
        </authorList>
    </citation>
    <scope>NUCLEOTIDE SEQUENCE</scope>
    <source>
        <strain evidence="1">KCTC 52189</strain>
    </source>
</reference>